<feature type="domain" description="Bacterial type II secretion system protein E" evidence="2">
    <location>
        <begin position="197"/>
        <end position="211"/>
    </location>
</feature>
<dbReference type="PANTHER" id="PTHR30486:SF12">
    <property type="entry name" value="TYPE IV PILUS ATPASE PILU"/>
    <property type="match status" value="1"/>
</dbReference>
<dbReference type="Gene3D" id="3.30.450.90">
    <property type="match status" value="1"/>
</dbReference>
<dbReference type="Proteomes" id="UP000632222">
    <property type="component" value="Unassembled WGS sequence"/>
</dbReference>
<evidence type="ECO:0000259" key="2">
    <source>
        <dbReference type="PROSITE" id="PS00662"/>
    </source>
</evidence>
<dbReference type="EMBL" id="BMOD01000048">
    <property type="protein sequence ID" value="GGJ59060.1"/>
    <property type="molecule type" value="Genomic_DNA"/>
</dbReference>
<dbReference type="Pfam" id="PF00437">
    <property type="entry name" value="T2SSE"/>
    <property type="match status" value="1"/>
</dbReference>
<reference evidence="4" key="1">
    <citation type="journal article" date="2019" name="Int. J. Syst. Evol. Microbiol.">
        <title>The Global Catalogue of Microorganisms (GCM) 10K type strain sequencing project: providing services to taxonomists for standard genome sequencing and annotation.</title>
        <authorList>
            <consortium name="The Broad Institute Genomics Platform"/>
            <consortium name="The Broad Institute Genome Sequencing Center for Infectious Disease"/>
            <person name="Wu L."/>
            <person name="Ma J."/>
        </authorList>
    </citation>
    <scope>NUCLEOTIDE SEQUENCE [LARGE SCALE GENOMIC DNA]</scope>
    <source>
        <strain evidence="4">JCM 14370</strain>
    </source>
</reference>
<accession>A0ABQ2DJV3</accession>
<comment type="similarity">
    <text evidence="1">Belongs to the GSP E family.</text>
</comment>
<evidence type="ECO:0000313" key="4">
    <source>
        <dbReference type="Proteomes" id="UP000632222"/>
    </source>
</evidence>
<dbReference type="PROSITE" id="PS00662">
    <property type="entry name" value="T2SP_E"/>
    <property type="match status" value="1"/>
</dbReference>
<protein>
    <submittedName>
        <fullName evidence="3">Twitching motility protein PilT</fullName>
    </submittedName>
</protein>
<dbReference type="RefSeq" id="WP_189009248.1">
    <property type="nucleotide sequence ID" value="NZ_BMOD01000048.1"/>
</dbReference>
<organism evidence="3 4">
    <name type="scientific">Deinococcus roseus</name>
    <dbReference type="NCBI Taxonomy" id="392414"/>
    <lineage>
        <taxon>Bacteria</taxon>
        <taxon>Thermotogati</taxon>
        <taxon>Deinococcota</taxon>
        <taxon>Deinococci</taxon>
        <taxon>Deinococcales</taxon>
        <taxon>Deinococcaceae</taxon>
        <taxon>Deinococcus</taxon>
    </lineage>
</organism>
<dbReference type="InterPro" id="IPR003593">
    <property type="entry name" value="AAA+_ATPase"/>
</dbReference>
<dbReference type="PANTHER" id="PTHR30486">
    <property type="entry name" value="TWITCHING MOTILITY PROTEIN PILT"/>
    <property type="match status" value="1"/>
</dbReference>
<dbReference type="InterPro" id="IPR027417">
    <property type="entry name" value="P-loop_NTPase"/>
</dbReference>
<evidence type="ECO:0000313" key="3">
    <source>
        <dbReference type="EMBL" id="GGJ59060.1"/>
    </source>
</evidence>
<proteinExistence type="inferred from homology"/>
<evidence type="ECO:0000256" key="1">
    <source>
        <dbReference type="ARBA" id="ARBA00006611"/>
    </source>
</evidence>
<dbReference type="CDD" id="cd01131">
    <property type="entry name" value="PilT"/>
    <property type="match status" value="1"/>
</dbReference>
<dbReference type="Gene3D" id="3.40.50.300">
    <property type="entry name" value="P-loop containing nucleotide triphosphate hydrolases"/>
    <property type="match status" value="1"/>
</dbReference>
<dbReference type="SUPFAM" id="SSF52540">
    <property type="entry name" value="P-loop containing nucleoside triphosphate hydrolases"/>
    <property type="match status" value="1"/>
</dbReference>
<dbReference type="InterPro" id="IPR050921">
    <property type="entry name" value="T4SS_GSP_E_ATPase"/>
</dbReference>
<gene>
    <name evidence="3" type="ORF">GCM10008938_51400</name>
</gene>
<dbReference type="InterPro" id="IPR001482">
    <property type="entry name" value="T2SS/T4SS_dom"/>
</dbReference>
<dbReference type="InterPro" id="IPR006321">
    <property type="entry name" value="PilT/PilU"/>
</dbReference>
<comment type="caution">
    <text evidence="3">The sequence shown here is derived from an EMBL/GenBank/DDBJ whole genome shotgun (WGS) entry which is preliminary data.</text>
</comment>
<dbReference type="SMART" id="SM00382">
    <property type="entry name" value="AAA"/>
    <property type="match status" value="1"/>
</dbReference>
<sequence>MQTIQELLTQCVALGASDIHLRAKARPMVRIDGDMERIGEEELLPETVEGYCKAMMVRPGMWEDFVLKRDADFAYGISGVARFRVNAFWQRGTVGLIMRVVQNKDIPSFEDLGLNPTTFADLCNKDRGLVLVTGPTGSGKTTTLASMLDFINANYPVNVVTLEDPIEVLHRDKKASFNQRELGLDTLTFAAGLRAAMRQDPDVILIGEMRDKETVEAALSAAQTGHLVFSTLHTLDAIRTVNRIIDFFAPHERGQIRMGLSESLVGVVSQRLLSRKGGGRVLGLEVMVGTPTIRECVKDEDKLEQIKDALMEGSQIGMHTFDQHLAKLVQDGHMTREAAIDAATSPHELKMMIDFF</sequence>
<name>A0ABQ2DJV3_9DEIO</name>
<keyword evidence="4" id="KW-1185">Reference proteome</keyword>
<dbReference type="NCBIfam" id="TIGR01420">
    <property type="entry name" value="pilT_fam"/>
    <property type="match status" value="1"/>
</dbReference>